<evidence type="ECO:0000313" key="1">
    <source>
        <dbReference type="EMBL" id="MBH5333423.1"/>
    </source>
</evidence>
<comment type="caution">
    <text evidence="1">The sequence shown here is derived from an EMBL/GenBank/DDBJ whole genome shotgun (WGS) entry which is preliminary data.</text>
</comment>
<reference evidence="1 2" key="1">
    <citation type="submission" date="2020-09" db="EMBL/GenBank/DDBJ databases">
        <title>Biosynthesis of the nuclear factor of activated T cells inhibitor NFAT-133 and its congeners in Streptomyces pactum.</title>
        <authorList>
            <person name="Zhou W."/>
            <person name="Posri P."/>
            <person name="Abugrain M.E."/>
            <person name="Weisberg A.J."/>
            <person name="Chang J.H."/>
            <person name="Mahmud T."/>
        </authorList>
    </citation>
    <scope>NUCLEOTIDE SEQUENCE [LARGE SCALE GENOMIC DNA]</scope>
    <source>
        <strain evidence="1 2">ATCC 27456</strain>
    </source>
</reference>
<name>A0ABS0NE42_9ACTN</name>
<protein>
    <submittedName>
        <fullName evidence="1">N-acetyltransferase</fullName>
    </submittedName>
</protein>
<sequence length="305" mass="33633">MAASPKHRDHGGSAMSVRMFRRGDRDQLTDLVNGHAAAVVPGVSASVNTVVTSMERRPEEFVTDPWVGERVTLVAEEYGRIAAAAHLLCYRTDREVGEELRGTGAVEWFLFRPGAEEPAGTLMTACLAHLERRRVRARYAGGELPVPGVCGVPDQWPHIRAAYERAGFRHTGHVEIVLLARVADLPAPSGVHPEEIRRTVGGIGTLLTAHRDGDPVGHLELDTTLDRPERRSRAGGIADICDLDATDDTVLDRLLGHGRDWLEQCGADRLLAYTTPDEADETERLLRRGFRELTRTARGWEHRPA</sequence>
<accession>A0ABS0NE42</accession>
<gene>
    <name evidence="1" type="ORF">IHE55_00835</name>
</gene>
<keyword evidence="2" id="KW-1185">Reference proteome</keyword>
<dbReference type="Proteomes" id="UP000807371">
    <property type="component" value="Unassembled WGS sequence"/>
</dbReference>
<evidence type="ECO:0000313" key="2">
    <source>
        <dbReference type="Proteomes" id="UP000807371"/>
    </source>
</evidence>
<dbReference type="EMBL" id="JACYXC010000001">
    <property type="protein sequence ID" value="MBH5333423.1"/>
    <property type="molecule type" value="Genomic_DNA"/>
</dbReference>
<organism evidence="1 2">
    <name type="scientific">Streptomyces pactum</name>
    <dbReference type="NCBI Taxonomy" id="68249"/>
    <lineage>
        <taxon>Bacteria</taxon>
        <taxon>Bacillati</taxon>
        <taxon>Actinomycetota</taxon>
        <taxon>Actinomycetes</taxon>
        <taxon>Kitasatosporales</taxon>
        <taxon>Streptomycetaceae</taxon>
        <taxon>Streptomyces</taxon>
    </lineage>
</organism>
<proteinExistence type="predicted"/>